<dbReference type="PANTHER" id="PTHR48081:SF8">
    <property type="entry name" value="ALPHA_BETA HYDROLASE FOLD-3 DOMAIN-CONTAINING PROTEIN-RELATED"/>
    <property type="match status" value="1"/>
</dbReference>
<dbReference type="InterPro" id="IPR050300">
    <property type="entry name" value="GDXG_lipolytic_enzyme"/>
</dbReference>
<sequence length="181" mass="18742">MTAAFVWATTSVPDIPAADWAIGGASAGGNLVAGAALRLRDTGGPLPRTMVLAYPVLHAALPPVPAELAAKVRALPPEAAFGAEEIAAMNLRYVQHPDALAEAYAFPGGHDLSGLPPTFVLTCDADSLRASGQHFGAELATAGVDVAVIREVGTTHGHLNEPENPAARRSIVRVADWLNRT</sequence>
<organism evidence="3 4">
    <name type="scientific">Actinoplanes nipponensis</name>
    <dbReference type="NCBI Taxonomy" id="135950"/>
    <lineage>
        <taxon>Bacteria</taxon>
        <taxon>Bacillati</taxon>
        <taxon>Actinomycetota</taxon>
        <taxon>Actinomycetes</taxon>
        <taxon>Micromonosporales</taxon>
        <taxon>Micromonosporaceae</taxon>
        <taxon>Actinoplanes</taxon>
    </lineage>
</organism>
<dbReference type="Pfam" id="PF07859">
    <property type="entry name" value="Abhydrolase_3"/>
    <property type="match status" value="1"/>
</dbReference>
<protein>
    <recommendedName>
        <fullName evidence="2">Alpha/beta hydrolase fold-3 domain-containing protein</fullName>
    </recommendedName>
</protein>
<keyword evidence="1" id="KW-0378">Hydrolase</keyword>
<proteinExistence type="predicted"/>
<dbReference type="InterPro" id="IPR029058">
    <property type="entry name" value="AB_hydrolase_fold"/>
</dbReference>
<evidence type="ECO:0000313" key="4">
    <source>
        <dbReference type="Proteomes" id="UP000647172"/>
    </source>
</evidence>
<dbReference type="SUPFAM" id="SSF53474">
    <property type="entry name" value="alpha/beta-Hydrolases"/>
    <property type="match status" value="1"/>
</dbReference>
<dbReference type="Proteomes" id="UP000647172">
    <property type="component" value="Unassembled WGS sequence"/>
</dbReference>
<name>A0A919MRM6_9ACTN</name>
<comment type="caution">
    <text evidence="3">The sequence shown here is derived from an EMBL/GenBank/DDBJ whole genome shotgun (WGS) entry which is preliminary data.</text>
</comment>
<dbReference type="AlphaFoldDB" id="A0A919MRM6"/>
<dbReference type="EMBL" id="BOMQ01000008">
    <property type="protein sequence ID" value="GIE47105.1"/>
    <property type="molecule type" value="Genomic_DNA"/>
</dbReference>
<dbReference type="PANTHER" id="PTHR48081">
    <property type="entry name" value="AB HYDROLASE SUPERFAMILY PROTEIN C4A8.06C"/>
    <property type="match status" value="1"/>
</dbReference>
<reference evidence="3" key="1">
    <citation type="submission" date="2021-01" db="EMBL/GenBank/DDBJ databases">
        <title>Whole genome shotgun sequence of Actinoplanes nipponensis NBRC 14063.</title>
        <authorList>
            <person name="Komaki H."/>
            <person name="Tamura T."/>
        </authorList>
    </citation>
    <scope>NUCLEOTIDE SEQUENCE</scope>
    <source>
        <strain evidence="3">NBRC 14063</strain>
    </source>
</reference>
<evidence type="ECO:0000313" key="3">
    <source>
        <dbReference type="EMBL" id="GIE47105.1"/>
    </source>
</evidence>
<dbReference type="RefSeq" id="WP_275410491.1">
    <property type="nucleotide sequence ID" value="NZ_BAAAYJ010000103.1"/>
</dbReference>
<feature type="domain" description="Alpha/beta hydrolase fold-3" evidence="2">
    <location>
        <begin position="6"/>
        <end position="158"/>
    </location>
</feature>
<keyword evidence="4" id="KW-1185">Reference proteome</keyword>
<dbReference type="InterPro" id="IPR013094">
    <property type="entry name" value="AB_hydrolase_3"/>
</dbReference>
<accession>A0A919MRM6</accession>
<gene>
    <name evidence="3" type="ORF">Ani05nite_06390</name>
</gene>
<dbReference type="GO" id="GO:0016787">
    <property type="term" value="F:hydrolase activity"/>
    <property type="evidence" value="ECO:0007669"/>
    <property type="project" value="UniProtKB-KW"/>
</dbReference>
<dbReference type="Gene3D" id="3.40.50.1820">
    <property type="entry name" value="alpha/beta hydrolase"/>
    <property type="match status" value="1"/>
</dbReference>
<evidence type="ECO:0000256" key="1">
    <source>
        <dbReference type="ARBA" id="ARBA00022801"/>
    </source>
</evidence>
<evidence type="ECO:0000259" key="2">
    <source>
        <dbReference type="Pfam" id="PF07859"/>
    </source>
</evidence>